<dbReference type="PROSITE" id="PS51186">
    <property type="entry name" value="GNAT"/>
    <property type="match status" value="1"/>
</dbReference>
<dbReference type="Gene3D" id="3.40.630.30">
    <property type="match status" value="1"/>
</dbReference>
<dbReference type="Proteomes" id="UP001194746">
    <property type="component" value="Unassembled WGS sequence"/>
</dbReference>
<dbReference type="CDD" id="cd04301">
    <property type="entry name" value="NAT_SF"/>
    <property type="match status" value="1"/>
</dbReference>
<evidence type="ECO:0000313" key="2">
    <source>
        <dbReference type="EMBL" id="KAF9890831.1"/>
    </source>
</evidence>
<name>A0AAD4GVI7_ASPNN</name>
<reference evidence="2" key="2">
    <citation type="submission" date="2020-02" db="EMBL/GenBank/DDBJ databases">
        <authorList>
            <person name="Gilchrist C.L.M."/>
            <person name="Chooi Y.-H."/>
        </authorList>
    </citation>
    <scope>NUCLEOTIDE SEQUENCE</scope>
    <source>
        <strain evidence="2">MST-FP2251</strain>
    </source>
</reference>
<comment type="caution">
    <text evidence="2">The sequence shown here is derived from an EMBL/GenBank/DDBJ whole genome shotgun (WGS) entry which is preliminary data.</text>
</comment>
<sequence length="235" mass="26304">MTIQIRYAKESDSAALGGINVASFRHQLYWGNAFPSIADAQIVPLKEVRALEKMGAPQVHVLTSVDTADRPVGYARWTIPGETNPHRVELSDQAQAMVTNLSSLIPAGVRTPLYEEFFRLMKESRNEYVKEDDMILDFLATLPEAQGKGVGTKLLQWGMEQADARDARVYLEATQDGYPLYSKFGWERLEDLVIDFEPFEGKGQATGVSPACRLKADHSLPRNVQHIRVELPLTD</sequence>
<dbReference type="PANTHER" id="PTHR42791:SF2">
    <property type="entry name" value="N-ACETYLTRANSFERASE DOMAIN-CONTAINING PROTEIN"/>
    <property type="match status" value="1"/>
</dbReference>
<dbReference type="InterPro" id="IPR000182">
    <property type="entry name" value="GNAT_dom"/>
</dbReference>
<dbReference type="InterPro" id="IPR052523">
    <property type="entry name" value="Trichothecene_AcTrans"/>
</dbReference>
<proteinExistence type="predicted"/>
<accession>A0AAD4GVI7</accession>
<dbReference type="Pfam" id="PF13508">
    <property type="entry name" value="Acetyltransf_7"/>
    <property type="match status" value="1"/>
</dbReference>
<keyword evidence="3" id="KW-1185">Reference proteome</keyword>
<dbReference type="SUPFAM" id="SSF55729">
    <property type="entry name" value="Acyl-CoA N-acyltransferases (Nat)"/>
    <property type="match status" value="1"/>
</dbReference>
<dbReference type="GO" id="GO:0016747">
    <property type="term" value="F:acyltransferase activity, transferring groups other than amino-acyl groups"/>
    <property type="evidence" value="ECO:0007669"/>
    <property type="project" value="InterPro"/>
</dbReference>
<protein>
    <recommendedName>
        <fullName evidence="1">N-acetyltransferase domain-containing protein</fullName>
    </recommendedName>
</protein>
<dbReference type="EMBL" id="VCAU01000023">
    <property type="protein sequence ID" value="KAF9890831.1"/>
    <property type="molecule type" value="Genomic_DNA"/>
</dbReference>
<reference evidence="2" key="1">
    <citation type="journal article" date="2019" name="Beilstein J. Org. Chem.">
        <title>Nanangenines: drimane sesquiterpenoids as the dominant metabolite cohort of a novel Australian fungus, Aspergillus nanangensis.</title>
        <authorList>
            <person name="Lacey H.J."/>
            <person name="Gilchrist C.L.M."/>
            <person name="Crombie A."/>
            <person name="Kalaitzis J.A."/>
            <person name="Vuong D."/>
            <person name="Rutledge P.J."/>
            <person name="Turner P."/>
            <person name="Pitt J.I."/>
            <person name="Lacey E."/>
            <person name="Chooi Y.H."/>
            <person name="Piggott A.M."/>
        </authorList>
    </citation>
    <scope>NUCLEOTIDE SEQUENCE</scope>
    <source>
        <strain evidence="2">MST-FP2251</strain>
    </source>
</reference>
<evidence type="ECO:0000259" key="1">
    <source>
        <dbReference type="PROSITE" id="PS51186"/>
    </source>
</evidence>
<evidence type="ECO:0000313" key="3">
    <source>
        <dbReference type="Proteomes" id="UP001194746"/>
    </source>
</evidence>
<organism evidence="2 3">
    <name type="scientific">Aspergillus nanangensis</name>
    <dbReference type="NCBI Taxonomy" id="2582783"/>
    <lineage>
        <taxon>Eukaryota</taxon>
        <taxon>Fungi</taxon>
        <taxon>Dikarya</taxon>
        <taxon>Ascomycota</taxon>
        <taxon>Pezizomycotina</taxon>
        <taxon>Eurotiomycetes</taxon>
        <taxon>Eurotiomycetidae</taxon>
        <taxon>Eurotiales</taxon>
        <taxon>Aspergillaceae</taxon>
        <taxon>Aspergillus</taxon>
        <taxon>Aspergillus subgen. Circumdati</taxon>
    </lineage>
</organism>
<feature type="domain" description="N-acetyltransferase" evidence="1">
    <location>
        <begin position="3"/>
        <end position="215"/>
    </location>
</feature>
<dbReference type="AlphaFoldDB" id="A0AAD4GVI7"/>
<gene>
    <name evidence="2" type="ORF">FE257_005402</name>
</gene>
<dbReference type="PANTHER" id="PTHR42791">
    <property type="entry name" value="GNAT FAMILY ACETYLTRANSFERASE"/>
    <property type="match status" value="1"/>
</dbReference>
<dbReference type="InterPro" id="IPR016181">
    <property type="entry name" value="Acyl_CoA_acyltransferase"/>
</dbReference>